<dbReference type="SUPFAM" id="SSF56672">
    <property type="entry name" value="DNA/RNA polymerases"/>
    <property type="match status" value="2"/>
</dbReference>
<dbReference type="EMBL" id="VUJU01006281">
    <property type="protein sequence ID" value="KAF0748961.1"/>
    <property type="molecule type" value="Genomic_DNA"/>
</dbReference>
<dbReference type="AlphaFoldDB" id="A0A6G0Y416"/>
<keyword evidence="7" id="KW-0695">RNA-directed DNA polymerase</keyword>
<evidence type="ECO:0000256" key="4">
    <source>
        <dbReference type="ARBA" id="ARBA00022722"/>
    </source>
</evidence>
<dbReference type="InterPro" id="IPR041577">
    <property type="entry name" value="RT_RNaseH_2"/>
</dbReference>
<dbReference type="Gene3D" id="1.10.340.70">
    <property type="match status" value="2"/>
</dbReference>
<name>A0A6G0Y416_APHCR</name>
<dbReference type="FunFam" id="1.10.340.70:FF:000003">
    <property type="entry name" value="Protein CBG25708"/>
    <property type="match status" value="2"/>
</dbReference>
<dbReference type="GO" id="GO:0003964">
    <property type="term" value="F:RNA-directed DNA polymerase activity"/>
    <property type="evidence" value="ECO:0007669"/>
    <property type="project" value="UniProtKB-KW"/>
</dbReference>
<dbReference type="EC" id="2.7.7.49" evidence="1"/>
<sequence length="1085" mass="127096">MINYLRAFIPNLSEIITPFRELLKKNILWNWSKQCETVFNNLKEILCEISVLKNYDGKHKLEIQCDASEKAIGCCILQNKCPIYYASRCLSENEISFAQFEKEMLAISFACNKFHSLIYGRKIKVCSDHLPLVSIMKKDLHKIPNNRLKRIRLKFLLYDIDLEYLPGKYMYIAAYLIETLLKEMTEKNEFIEKTKNDEILAKVLTYCKKGWPKVCKTDGELKHYWKLRNEIMINNELLYYETRILVPKSLRKYIIYQLHETHLGITKTKARAKQLFYFPGINSQIENYILSCPICLKFSKSKIKEPIWIEILKLKDKTSDTVIDLLMDLFSKFGIPKEIVSDNMPFGSVRLEFQIDKIKSLLCPNFFNLVVVFSLKIKGIKLSDSNVTIKSFGGFITKSKGRMTLELENNKIKLYRVFEVVEYEGLPLLSYEACVSLQYKMPEISVIDFMTTNNEINEFIEKNIDVFHGIGKFPEKVQIKLTDNAIPKSNPPRRVPMKIMPQLKERLERMEKLYLLDLKDDFYHCKLEEKSSKPCTFSSPFGSYILKNCDGKHKLEIQCDASEKALGCCILQNKCPIYYASRCLCENEISFAQIEKEMLAILFALYSDHFPLVSIMKKDLHQIPNNRLKRLRLKCLLYDIEHEYLPDKYMYIADLLSRNFIKRNDREKVNMSGVIHTISEIQLNFKNNKESEFIEKTKSDEILAKVLTYCKKGWPKVCKTDGELKHYWKLRNEIMINNELLYYETRILVPKSLRKYVIYKLHETHLGITKTKARAKQLFYFSGINSQIENYILSCPICLKFSKSKIKEPLLAHGIPDIAFYKIAMDIAELGGDNYLIVIDYYFRWIEILKLKDKTSDTVIDLLINLFSKFRIPKEIVSDNIPFGSVRINVFAKDWNFKLTKSSPYYAQSNGLDEKVVGIAKDMLKKSQFTGKNTFEYLLAYRNTPLTGLFYSPAQLLQSRELNSTIAINREDQLKPEVKKVHDKILENKKKQNSDQPIYVQDKFSKLWNPAKIVKILSEPRSYLIKNEKGKILRRNSRWIKKRVYRDLTVTDEGENKNVKESGNVESEKNNESIKKKDIAEEDYF</sequence>
<dbReference type="InterPro" id="IPR012337">
    <property type="entry name" value="RNaseH-like_sf"/>
</dbReference>
<proteinExistence type="predicted"/>
<accession>A0A6G0Y416</accession>
<comment type="caution">
    <text evidence="10">The sequence shown here is derived from an EMBL/GenBank/DDBJ whole genome shotgun (WGS) entry which is preliminary data.</text>
</comment>
<dbReference type="PANTHER" id="PTHR37984">
    <property type="entry name" value="PROTEIN CBG26694"/>
    <property type="match status" value="1"/>
</dbReference>
<keyword evidence="2" id="KW-0808">Transferase</keyword>
<dbReference type="InterPro" id="IPR036397">
    <property type="entry name" value="RNaseH_sf"/>
</dbReference>
<dbReference type="FunFam" id="3.30.420.10:FF:000063">
    <property type="entry name" value="Retrovirus-related Pol polyprotein from transposon 297-like Protein"/>
    <property type="match status" value="1"/>
</dbReference>
<dbReference type="Proteomes" id="UP000478052">
    <property type="component" value="Unassembled WGS sequence"/>
</dbReference>
<dbReference type="GO" id="GO:0016787">
    <property type="term" value="F:hydrolase activity"/>
    <property type="evidence" value="ECO:0007669"/>
    <property type="project" value="UniProtKB-KW"/>
</dbReference>
<protein>
    <recommendedName>
        <fullName evidence="1">RNA-directed DNA polymerase</fullName>
        <ecNumber evidence="1">2.7.7.49</ecNumber>
    </recommendedName>
</protein>
<keyword evidence="5" id="KW-0255">Endonuclease</keyword>
<evidence type="ECO:0000313" key="10">
    <source>
        <dbReference type="EMBL" id="KAF0748961.1"/>
    </source>
</evidence>
<dbReference type="GO" id="GO:0003676">
    <property type="term" value="F:nucleic acid binding"/>
    <property type="evidence" value="ECO:0007669"/>
    <property type="project" value="InterPro"/>
</dbReference>
<dbReference type="CDD" id="cd09274">
    <property type="entry name" value="RNase_HI_RT_Ty3"/>
    <property type="match status" value="1"/>
</dbReference>
<dbReference type="InterPro" id="IPR041373">
    <property type="entry name" value="RT_RNaseH"/>
</dbReference>
<dbReference type="PANTHER" id="PTHR37984:SF7">
    <property type="entry name" value="INTEGRASE CATALYTIC DOMAIN-CONTAINING PROTEIN"/>
    <property type="match status" value="1"/>
</dbReference>
<dbReference type="Gene3D" id="3.30.420.10">
    <property type="entry name" value="Ribonuclease H-like superfamily/Ribonuclease H"/>
    <property type="match status" value="2"/>
</dbReference>
<evidence type="ECO:0000256" key="6">
    <source>
        <dbReference type="ARBA" id="ARBA00022801"/>
    </source>
</evidence>
<reference evidence="10 11" key="1">
    <citation type="submission" date="2019-08" db="EMBL/GenBank/DDBJ databases">
        <title>Whole genome of Aphis craccivora.</title>
        <authorList>
            <person name="Voronova N.V."/>
            <person name="Shulinski R.S."/>
            <person name="Bandarenka Y.V."/>
            <person name="Zhorov D.G."/>
            <person name="Warner D."/>
        </authorList>
    </citation>
    <scope>NUCLEOTIDE SEQUENCE [LARGE SCALE GENOMIC DNA]</scope>
    <source>
        <strain evidence="10">180601</strain>
        <tissue evidence="10">Whole Body</tissue>
    </source>
</reference>
<evidence type="ECO:0000256" key="7">
    <source>
        <dbReference type="ARBA" id="ARBA00022918"/>
    </source>
</evidence>
<dbReference type="GO" id="GO:0004519">
    <property type="term" value="F:endonuclease activity"/>
    <property type="evidence" value="ECO:0007669"/>
    <property type="project" value="UniProtKB-KW"/>
</dbReference>
<dbReference type="Gene3D" id="3.30.70.270">
    <property type="match status" value="1"/>
</dbReference>
<evidence type="ECO:0000313" key="11">
    <source>
        <dbReference type="Proteomes" id="UP000478052"/>
    </source>
</evidence>
<dbReference type="GO" id="GO:0015074">
    <property type="term" value="P:DNA integration"/>
    <property type="evidence" value="ECO:0007669"/>
    <property type="project" value="InterPro"/>
</dbReference>
<gene>
    <name evidence="10" type="ORF">FWK35_00017923</name>
</gene>
<feature type="compositionally biased region" description="Basic and acidic residues" evidence="8">
    <location>
        <begin position="1066"/>
        <end position="1079"/>
    </location>
</feature>
<evidence type="ECO:0000256" key="5">
    <source>
        <dbReference type="ARBA" id="ARBA00022759"/>
    </source>
</evidence>
<dbReference type="InterPro" id="IPR041588">
    <property type="entry name" value="Integrase_H2C2"/>
</dbReference>
<keyword evidence="4" id="KW-0540">Nuclease</keyword>
<keyword evidence="11" id="KW-1185">Reference proteome</keyword>
<dbReference type="InterPro" id="IPR043128">
    <property type="entry name" value="Rev_trsase/Diguanyl_cyclase"/>
</dbReference>
<dbReference type="InterPro" id="IPR043502">
    <property type="entry name" value="DNA/RNA_pol_sf"/>
</dbReference>
<dbReference type="InterPro" id="IPR050951">
    <property type="entry name" value="Retrovirus_Pol_polyprotein"/>
</dbReference>
<dbReference type="Pfam" id="PF17919">
    <property type="entry name" value="RT_RNaseH_2"/>
    <property type="match status" value="1"/>
</dbReference>
<keyword evidence="3" id="KW-0548">Nucleotidyltransferase</keyword>
<evidence type="ECO:0000256" key="1">
    <source>
        <dbReference type="ARBA" id="ARBA00012493"/>
    </source>
</evidence>
<evidence type="ECO:0000259" key="9">
    <source>
        <dbReference type="PROSITE" id="PS50994"/>
    </source>
</evidence>
<dbReference type="Pfam" id="PF17921">
    <property type="entry name" value="Integrase_H2C2"/>
    <property type="match status" value="2"/>
</dbReference>
<evidence type="ECO:0000256" key="2">
    <source>
        <dbReference type="ARBA" id="ARBA00022679"/>
    </source>
</evidence>
<evidence type="ECO:0000256" key="8">
    <source>
        <dbReference type="SAM" id="MobiDB-lite"/>
    </source>
</evidence>
<keyword evidence="6" id="KW-0378">Hydrolase</keyword>
<organism evidence="10 11">
    <name type="scientific">Aphis craccivora</name>
    <name type="common">Cowpea aphid</name>
    <dbReference type="NCBI Taxonomy" id="307492"/>
    <lineage>
        <taxon>Eukaryota</taxon>
        <taxon>Metazoa</taxon>
        <taxon>Ecdysozoa</taxon>
        <taxon>Arthropoda</taxon>
        <taxon>Hexapoda</taxon>
        <taxon>Insecta</taxon>
        <taxon>Pterygota</taxon>
        <taxon>Neoptera</taxon>
        <taxon>Paraneoptera</taxon>
        <taxon>Hemiptera</taxon>
        <taxon>Sternorrhyncha</taxon>
        <taxon>Aphidomorpha</taxon>
        <taxon>Aphidoidea</taxon>
        <taxon>Aphididae</taxon>
        <taxon>Aphidini</taxon>
        <taxon>Aphis</taxon>
        <taxon>Aphis</taxon>
    </lineage>
</organism>
<feature type="region of interest" description="Disordered" evidence="8">
    <location>
        <begin position="1051"/>
        <end position="1085"/>
    </location>
</feature>
<dbReference type="GO" id="GO:0042575">
    <property type="term" value="C:DNA polymerase complex"/>
    <property type="evidence" value="ECO:0007669"/>
    <property type="project" value="UniProtKB-ARBA"/>
</dbReference>
<dbReference type="InterPro" id="IPR001584">
    <property type="entry name" value="Integrase_cat-core"/>
</dbReference>
<dbReference type="Pfam" id="PF17917">
    <property type="entry name" value="RT_RNaseH"/>
    <property type="match status" value="1"/>
</dbReference>
<evidence type="ECO:0000256" key="3">
    <source>
        <dbReference type="ARBA" id="ARBA00022695"/>
    </source>
</evidence>
<dbReference type="OrthoDB" id="7762925at2759"/>
<feature type="domain" description="Integrase catalytic" evidence="9">
    <location>
        <begin position="805"/>
        <end position="926"/>
    </location>
</feature>
<dbReference type="PROSITE" id="PS50994">
    <property type="entry name" value="INTEGRASE"/>
    <property type="match status" value="1"/>
</dbReference>
<dbReference type="SUPFAM" id="SSF53098">
    <property type="entry name" value="Ribonuclease H-like"/>
    <property type="match status" value="1"/>
</dbReference>